<dbReference type="PANTHER" id="PTHR31382:SF1">
    <property type="entry name" value="SODIUM ION_PROTON EXCHANGER (EUROFUNG)"/>
    <property type="match status" value="1"/>
</dbReference>
<feature type="transmembrane region" description="Helical" evidence="6">
    <location>
        <begin position="202"/>
        <end position="219"/>
    </location>
</feature>
<comment type="caution">
    <text evidence="8">The sequence shown here is derived from an EMBL/GenBank/DDBJ whole genome shotgun (WGS) entry which is preliminary data.</text>
</comment>
<evidence type="ECO:0000256" key="6">
    <source>
        <dbReference type="SAM" id="Phobius"/>
    </source>
</evidence>
<dbReference type="InterPro" id="IPR038770">
    <property type="entry name" value="Na+/solute_symporter_sf"/>
</dbReference>
<keyword evidence="9" id="KW-1185">Reference proteome</keyword>
<feature type="transmembrane region" description="Helical" evidence="6">
    <location>
        <begin position="231"/>
        <end position="256"/>
    </location>
</feature>
<evidence type="ECO:0000256" key="5">
    <source>
        <dbReference type="SAM" id="MobiDB-lite"/>
    </source>
</evidence>
<keyword evidence="3 6" id="KW-1133">Transmembrane helix</keyword>
<sequence length="548" mass="57374">MANIWAIPLALSGFNIVLAVLGGFVCLFGLVSHLIKEDFYLSEALVSLLAGVVLGPNAANFIRPREYAYPDPCASVSGPDPSCHRGYFDNLDAATLAFSRLVLGVQLVIAGIQLPSRYLRAQWRPLALLLGPGMVCMWLATSLVVWALARPPSFLHALAVGACVTPTDPVLSAVVVRGRFADENVPRALQDLIVAESGANDGLGYPFLFLALYLIKYLGGGPGGAPAAGRAIGLWFAMSLGWVVLLSVAYGAAVGWLARRALGAARGRGLVDRESLLIFAVSMALFVVGTCGLVGTDDVLASFIAGSAFAWEDKDGPELDASTNADADADADALHLAAADTLHPAVDTLLNLAVFAWYGAVIPWSSFSGSVPGQGQGAALSTGRLVALGVLVMLLRRLPWIFCMQRLIPQIRGPRDALFAGFFGPIGVSAVFYLLVTLQFIDEHLSDGEGTPRADVEHFGETVRVVVWFITVVHGFSIPLGKIALLAYRAVRGSLGGPRGEGGGWGGLGSRVPTISRLFEVPKTPSPTGGVRGSGVGDGGESGVMGSP</sequence>
<reference evidence="8 9" key="1">
    <citation type="submission" date="2015-07" db="EMBL/GenBank/DDBJ databases">
        <title>The genome of the fungus Escovopsis weberi, a specialized disease agent of ant agriculture.</title>
        <authorList>
            <person name="de Man T.J."/>
            <person name="Stajich J.E."/>
            <person name="Kubicek C.P."/>
            <person name="Chenthamara K."/>
            <person name="Atanasova L."/>
            <person name="Druzhinina I.S."/>
            <person name="Birnbaum S."/>
            <person name="Barribeau S.M."/>
            <person name="Teiling C."/>
            <person name="Suen G."/>
            <person name="Currie C."/>
            <person name="Gerardo N.M."/>
        </authorList>
    </citation>
    <scope>NUCLEOTIDE SEQUENCE [LARGE SCALE GENOMIC DNA]</scope>
</reference>
<evidence type="ECO:0000313" key="8">
    <source>
        <dbReference type="EMBL" id="KOS22113.1"/>
    </source>
</evidence>
<feature type="transmembrane region" description="Helical" evidence="6">
    <location>
        <begin position="417"/>
        <end position="441"/>
    </location>
</feature>
<dbReference type="GO" id="GO:0036376">
    <property type="term" value="P:sodium ion export across plasma membrane"/>
    <property type="evidence" value="ECO:0007669"/>
    <property type="project" value="InterPro"/>
</dbReference>
<dbReference type="OrthoDB" id="5327978at2759"/>
<accession>A0A0M9VWI5</accession>
<evidence type="ECO:0000259" key="7">
    <source>
        <dbReference type="Pfam" id="PF00999"/>
    </source>
</evidence>
<protein>
    <submittedName>
        <fullName evidence="8">Na(+)/H(+) antiporter 2</fullName>
    </submittedName>
</protein>
<feature type="region of interest" description="Disordered" evidence="5">
    <location>
        <begin position="523"/>
        <end position="548"/>
    </location>
</feature>
<evidence type="ECO:0000256" key="4">
    <source>
        <dbReference type="ARBA" id="ARBA00023136"/>
    </source>
</evidence>
<name>A0A0M9VWI5_ESCWE</name>
<dbReference type="PANTHER" id="PTHR31382">
    <property type="entry name" value="NA(+)/H(+) ANTIPORTER"/>
    <property type="match status" value="1"/>
</dbReference>
<gene>
    <name evidence="8" type="ORF">ESCO_001751</name>
</gene>
<comment type="subcellular location">
    <subcellularLocation>
        <location evidence="1">Membrane</location>
        <topology evidence="1">Multi-pass membrane protein</topology>
    </subcellularLocation>
</comment>
<evidence type="ECO:0000256" key="3">
    <source>
        <dbReference type="ARBA" id="ARBA00022989"/>
    </source>
</evidence>
<feature type="transmembrane region" description="Helical" evidence="6">
    <location>
        <begin position="126"/>
        <end position="149"/>
    </location>
</feature>
<feature type="transmembrane region" description="Helical" evidence="6">
    <location>
        <begin position="465"/>
        <end position="488"/>
    </location>
</feature>
<dbReference type="InterPro" id="IPR004712">
    <property type="entry name" value="Na+/H+_antiporter_fungi"/>
</dbReference>
<keyword evidence="4 6" id="KW-0472">Membrane</keyword>
<evidence type="ECO:0000256" key="1">
    <source>
        <dbReference type="ARBA" id="ARBA00004141"/>
    </source>
</evidence>
<feature type="transmembrane region" description="Helical" evidence="6">
    <location>
        <begin position="44"/>
        <end position="62"/>
    </location>
</feature>
<evidence type="ECO:0000313" key="9">
    <source>
        <dbReference type="Proteomes" id="UP000053831"/>
    </source>
</evidence>
<dbReference type="Gene3D" id="1.20.1530.20">
    <property type="match status" value="1"/>
</dbReference>
<dbReference type="InterPro" id="IPR006153">
    <property type="entry name" value="Cation/H_exchanger_TM"/>
</dbReference>
<dbReference type="GO" id="GO:0042391">
    <property type="term" value="P:regulation of membrane potential"/>
    <property type="evidence" value="ECO:0007669"/>
    <property type="project" value="InterPro"/>
</dbReference>
<dbReference type="Proteomes" id="UP000053831">
    <property type="component" value="Unassembled WGS sequence"/>
</dbReference>
<dbReference type="GO" id="GO:0015385">
    <property type="term" value="F:sodium:proton antiporter activity"/>
    <property type="evidence" value="ECO:0007669"/>
    <property type="project" value="InterPro"/>
</dbReference>
<dbReference type="GO" id="GO:0005886">
    <property type="term" value="C:plasma membrane"/>
    <property type="evidence" value="ECO:0007669"/>
    <property type="project" value="InterPro"/>
</dbReference>
<dbReference type="GO" id="GO:0120029">
    <property type="term" value="P:proton export across plasma membrane"/>
    <property type="evidence" value="ECO:0007669"/>
    <property type="project" value="InterPro"/>
</dbReference>
<dbReference type="AlphaFoldDB" id="A0A0M9VWI5"/>
<feature type="domain" description="Cation/H+ exchanger transmembrane" evidence="7">
    <location>
        <begin position="27"/>
        <end position="478"/>
    </location>
</feature>
<evidence type="ECO:0000256" key="2">
    <source>
        <dbReference type="ARBA" id="ARBA00022692"/>
    </source>
</evidence>
<organism evidence="8 9">
    <name type="scientific">Escovopsis weberi</name>
    <dbReference type="NCBI Taxonomy" id="150374"/>
    <lineage>
        <taxon>Eukaryota</taxon>
        <taxon>Fungi</taxon>
        <taxon>Dikarya</taxon>
        <taxon>Ascomycota</taxon>
        <taxon>Pezizomycotina</taxon>
        <taxon>Sordariomycetes</taxon>
        <taxon>Hypocreomycetidae</taxon>
        <taxon>Hypocreales</taxon>
        <taxon>Hypocreaceae</taxon>
        <taxon>Escovopsis</taxon>
    </lineage>
</organism>
<feature type="compositionally biased region" description="Gly residues" evidence="5">
    <location>
        <begin position="530"/>
        <end position="548"/>
    </location>
</feature>
<proteinExistence type="predicted"/>
<dbReference type="STRING" id="150374.A0A0M9VWI5"/>
<keyword evidence="2 6" id="KW-0812">Transmembrane</keyword>
<dbReference type="EMBL" id="LGSR01000006">
    <property type="protein sequence ID" value="KOS22113.1"/>
    <property type="molecule type" value="Genomic_DNA"/>
</dbReference>
<feature type="transmembrane region" description="Helical" evidence="6">
    <location>
        <begin position="6"/>
        <end position="32"/>
    </location>
</feature>
<feature type="transmembrane region" description="Helical" evidence="6">
    <location>
        <begin position="378"/>
        <end position="396"/>
    </location>
</feature>
<dbReference type="Pfam" id="PF00999">
    <property type="entry name" value="Na_H_Exchanger"/>
    <property type="match status" value="1"/>
</dbReference>
<feature type="transmembrane region" description="Helical" evidence="6">
    <location>
        <begin position="276"/>
        <end position="295"/>
    </location>
</feature>